<dbReference type="EMBL" id="CM047948">
    <property type="protein sequence ID" value="KAI9896263.1"/>
    <property type="molecule type" value="Genomic_DNA"/>
</dbReference>
<comment type="caution">
    <text evidence="1">The sequence shown here is derived from an EMBL/GenBank/DDBJ whole genome shotgun (WGS) entry which is preliminary data.</text>
</comment>
<evidence type="ECO:0000313" key="2">
    <source>
        <dbReference type="Proteomes" id="UP001163324"/>
    </source>
</evidence>
<dbReference type="Proteomes" id="UP001163324">
    <property type="component" value="Chromosome 9"/>
</dbReference>
<proteinExistence type="predicted"/>
<keyword evidence="2" id="KW-1185">Reference proteome</keyword>
<accession>A0ACC0UQ84</accession>
<name>A0ACC0UQ84_9HYPO</name>
<organism evidence="1 2">
    <name type="scientific">Trichothecium roseum</name>
    <dbReference type="NCBI Taxonomy" id="47278"/>
    <lineage>
        <taxon>Eukaryota</taxon>
        <taxon>Fungi</taxon>
        <taxon>Dikarya</taxon>
        <taxon>Ascomycota</taxon>
        <taxon>Pezizomycotina</taxon>
        <taxon>Sordariomycetes</taxon>
        <taxon>Hypocreomycetidae</taxon>
        <taxon>Hypocreales</taxon>
        <taxon>Hypocreales incertae sedis</taxon>
        <taxon>Trichothecium</taxon>
    </lineage>
</organism>
<sequence>MASSLLRGSAFITGAGSGIGRQTALAFAKYGITRLALADVNARSLETARDELRSVFPGVQVLKLDLDVRDGRQVSGGILRAAAEFGRLDVAVNNAGVGGSGLLTHLTPDEEIAQVLDVDLHGVYRCQKAQLGVMVEQEDLGPREGRGRIINVSSMYGLVAPSSRLSHTAYTVAKHGVIGLTKADANAYAGYGIRINAVAPGYVATPLVEAAMEMSEGSPLDEDVKRTPLRRVCTVEEIADSIACLASPMNSFMQGSVTVVDGGLTSS</sequence>
<gene>
    <name evidence="1" type="ORF">N3K66_008435</name>
</gene>
<evidence type="ECO:0000313" key="1">
    <source>
        <dbReference type="EMBL" id="KAI9896263.1"/>
    </source>
</evidence>
<protein>
    <submittedName>
        <fullName evidence="1">Uncharacterized protein</fullName>
    </submittedName>
</protein>
<reference evidence="1" key="1">
    <citation type="submission" date="2022-10" db="EMBL/GenBank/DDBJ databases">
        <title>Complete Genome of Trichothecium roseum strain YXFP-22015, a Plant Pathogen Isolated from Citrus.</title>
        <authorList>
            <person name="Wang Y."/>
            <person name="Zhu L."/>
        </authorList>
    </citation>
    <scope>NUCLEOTIDE SEQUENCE</scope>
    <source>
        <strain evidence="1">YXFP-22015</strain>
    </source>
</reference>